<gene>
    <name evidence="2" type="ORF">H8B19_07880</name>
</gene>
<reference evidence="2" key="1">
    <citation type="journal article" date="2018" name="Int. J. Syst. Evol. Microbiol.">
        <title>Neptunicella marina gen. nov., sp. nov., isolated from surface seawater.</title>
        <authorList>
            <person name="Liu X."/>
            <person name="Lai Q."/>
            <person name="Du Y."/>
            <person name="Zhang X."/>
            <person name="Liu Z."/>
            <person name="Sun F."/>
            <person name="Shao Z."/>
        </authorList>
    </citation>
    <scope>NUCLEOTIDE SEQUENCE</scope>
    <source>
        <strain evidence="2">S27-2</strain>
    </source>
</reference>
<evidence type="ECO:0000256" key="1">
    <source>
        <dbReference type="SAM" id="SignalP"/>
    </source>
</evidence>
<feature type="signal peptide" evidence="1">
    <location>
        <begin position="1"/>
        <end position="20"/>
    </location>
</feature>
<reference evidence="2" key="2">
    <citation type="submission" date="2020-08" db="EMBL/GenBank/DDBJ databases">
        <authorList>
            <person name="Lai Q."/>
        </authorList>
    </citation>
    <scope>NUCLEOTIDE SEQUENCE</scope>
    <source>
        <strain evidence="2">S27-2</strain>
    </source>
</reference>
<accession>A0A8J6IU16</accession>
<feature type="chain" id="PRO_5035189246" evidence="1">
    <location>
        <begin position="21"/>
        <end position="254"/>
    </location>
</feature>
<evidence type="ECO:0000313" key="3">
    <source>
        <dbReference type="Proteomes" id="UP000601768"/>
    </source>
</evidence>
<comment type="caution">
    <text evidence="2">The sequence shown here is derived from an EMBL/GenBank/DDBJ whole genome shotgun (WGS) entry which is preliminary data.</text>
</comment>
<dbReference type="EMBL" id="JACNEP010000005">
    <property type="protein sequence ID" value="MBC3765792.1"/>
    <property type="molecule type" value="Genomic_DNA"/>
</dbReference>
<keyword evidence="1" id="KW-0732">Signal</keyword>
<organism evidence="2 3">
    <name type="scientific">Neptunicella marina</name>
    <dbReference type="NCBI Taxonomy" id="2125989"/>
    <lineage>
        <taxon>Bacteria</taxon>
        <taxon>Pseudomonadati</taxon>
        <taxon>Pseudomonadota</taxon>
        <taxon>Gammaproteobacteria</taxon>
        <taxon>Alteromonadales</taxon>
        <taxon>Alteromonadaceae</taxon>
        <taxon>Neptunicella</taxon>
    </lineage>
</organism>
<dbReference type="AlphaFoldDB" id="A0A8J6IU16"/>
<dbReference type="Gene3D" id="2.40.10.10">
    <property type="entry name" value="Trypsin-like serine proteases"/>
    <property type="match status" value="2"/>
</dbReference>
<keyword evidence="3" id="KW-1185">Reference proteome</keyword>
<dbReference type="Proteomes" id="UP000601768">
    <property type="component" value="Unassembled WGS sequence"/>
</dbReference>
<dbReference type="Pfam" id="PF13365">
    <property type="entry name" value="Trypsin_2"/>
    <property type="match status" value="1"/>
</dbReference>
<dbReference type="PANTHER" id="PTHR43019:SF23">
    <property type="entry name" value="PROTEASE DO-LIKE 5, CHLOROPLASTIC"/>
    <property type="match status" value="1"/>
</dbReference>
<protein>
    <submittedName>
        <fullName evidence="2">Trypsin-like peptidase domain-containing protein</fullName>
    </submittedName>
</protein>
<dbReference type="InterPro" id="IPR043504">
    <property type="entry name" value="Peptidase_S1_PA_chymotrypsin"/>
</dbReference>
<dbReference type="InterPro" id="IPR009003">
    <property type="entry name" value="Peptidase_S1_PA"/>
</dbReference>
<dbReference type="SUPFAM" id="SSF50494">
    <property type="entry name" value="Trypsin-like serine proteases"/>
    <property type="match status" value="1"/>
</dbReference>
<evidence type="ECO:0000313" key="2">
    <source>
        <dbReference type="EMBL" id="MBC3765792.1"/>
    </source>
</evidence>
<dbReference type="RefSeq" id="WP_186506261.1">
    <property type="nucleotide sequence ID" value="NZ_JACNEP010000005.1"/>
</dbReference>
<name>A0A8J6IU16_9ALTE</name>
<proteinExistence type="predicted"/>
<sequence>MFSRILLLITGLLTYISANAETALPELVKQIKPSVVGIGMYEPLGSPRSQLNGSGFVIADGHYVATNYHVVDQQLDPNRNQSHVVFIGQGEHPKLAKAEIVAFDAAHDIAILKMSEKAKPFIIASDNYIDDGTDVAFTGFPIGAILGLYPATHRGVISALTPVVIPSANAKQLSIEMMKRLREPYFVYQMDATAFPGNSGSPVYELNNGQVVAIINKVFVQRTKEAAITDPSGISYAIPVKYLRELAKSINIEL</sequence>
<dbReference type="PANTHER" id="PTHR43019">
    <property type="entry name" value="SERINE ENDOPROTEASE DEGS"/>
    <property type="match status" value="1"/>
</dbReference>